<keyword evidence="2" id="KW-0472">Membrane</keyword>
<evidence type="ECO:0000313" key="3">
    <source>
        <dbReference type="EMBL" id="PCH42087.1"/>
    </source>
</evidence>
<keyword evidence="2" id="KW-0812">Transmembrane</keyword>
<dbReference type="EMBL" id="KB468124">
    <property type="protein sequence ID" value="PCH42087.1"/>
    <property type="molecule type" value="Genomic_DNA"/>
</dbReference>
<reference evidence="3 4" key="1">
    <citation type="journal article" date="2012" name="Science">
        <title>The Paleozoic origin of enzymatic lignin decomposition reconstructed from 31 fungal genomes.</title>
        <authorList>
            <person name="Floudas D."/>
            <person name="Binder M."/>
            <person name="Riley R."/>
            <person name="Barry K."/>
            <person name="Blanchette R.A."/>
            <person name="Henrissat B."/>
            <person name="Martinez A.T."/>
            <person name="Otillar R."/>
            <person name="Spatafora J.W."/>
            <person name="Yadav J.S."/>
            <person name="Aerts A."/>
            <person name="Benoit I."/>
            <person name="Boyd A."/>
            <person name="Carlson A."/>
            <person name="Copeland A."/>
            <person name="Coutinho P.M."/>
            <person name="de Vries R.P."/>
            <person name="Ferreira P."/>
            <person name="Findley K."/>
            <person name="Foster B."/>
            <person name="Gaskell J."/>
            <person name="Glotzer D."/>
            <person name="Gorecki P."/>
            <person name="Heitman J."/>
            <person name="Hesse C."/>
            <person name="Hori C."/>
            <person name="Igarashi K."/>
            <person name="Jurgens J.A."/>
            <person name="Kallen N."/>
            <person name="Kersten P."/>
            <person name="Kohler A."/>
            <person name="Kuees U."/>
            <person name="Kumar T.K.A."/>
            <person name="Kuo A."/>
            <person name="LaButti K."/>
            <person name="Larrondo L.F."/>
            <person name="Lindquist E."/>
            <person name="Ling A."/>
            <person name="Lombard V."/>
            <person name="Lucas S."/>
            <person name="Lundell T."/>
            <person name="Martin R."/>
            <person name="McLaughlin D.J."/>
            <person name="Morgenstern I."/>
            <person name="Morin E."/>
            <person name="Murat C."/>
            <person name="Nagy L.G."/>
            <person name="Nolan M."/>
            <person name="Ohm R.A."/>
            <person name="Patyshakuliyeva A."/>
            <person name="Rokas A."/>
            <person name="Ruiz-Duenas F.J."/>
            <person name="Sabat G."/>
            <person name="Salamov A."/>
            <person name="Samejima M."/>
            <person name="Schmutz J."/>
            <person name="Slot J.C."/>
            <person name="St John F."/>
            <person name="Stenlid J."/>
            <person name="Sun H."/>
            <person name="Sun S."/>
            <person name="Syed K."/>
            <person name="Tsang A."/>
            <person name="Wiebenga A."/>
            <person name="Young D."/>
            <person name="Pisabarro A."/>
            <person name="Eastwood D.C."/>
            <person name="Martin F."/>
            <person name="Cullen D."/>
            <person name="Grigoriev I.V."/>
            <person name="Hibbett D.S."/>
        </authorList>
    </citation>
    <scope>NUCLEOTIDE SEQUENCE [LARGE SCALE GENOMIC DNA]</scope>
    <source>
        <strain evidence="3 4">MD-104</strain>
    </source>
</reference>
<keyword evidence="2" id="KW-1133">Transmembrane helix</keyword>
<evidence type="ECO:0000313" key="4">
    <source>
        <dbReference type="Proteomes" id="UP000218811"/>
    </source>
</evidence>
<evidence type="ECO:0000256" key="1">
    <source>
        <dbReference type="SAM" id="MobiDB-lite"/>
    </source>
</evidence>
<keyword evidence="4" id="KW-1185">Reference proteome</keyword>
<gene>
    <name evidence="3" type="ORF">WOLCODRAFT_152126</name>
</gene>
<sequence length="163" mass="16751">MLRRGWGRCEGSWGDEGLEDSPQGERGCGGEATGSTGARRGRTPPAAPTHADPVQRCAHNWTDLGQTHPPCRVADDKCGVIAGQETARSLGNTRQCASDGCGVASSHPPSRAATLEPCLAVAARAASGDAATQQRTAHRRRTGVRGGAVAAAGVIGFVVRVKT</sequence>
<proteinExistence type="predicted"/>
<accession>A0A2H3K0Y8</accession>
<feature type="transmembrane region" description="Helical" evidence="2">
    <location>
        <begin position="143"/>
        <end position="161"/>
    </location>
</feature>
<dbReference type="AlphaFoldDB" id="A0A2H3K0Y8"/>
<dbReference type="Proteomes" id="UP000218811">
    <property type="component" value="Unassembled WGS sequence"/>
</dbReference>
<protein>
    <submittedName>
        <fullName evidence="3">Uncharacterized protein</fullName>
    </submittedName>
</protein>
<organism evidence="3 4">
    <name type="scientific">Wolfiporia cocos (strain MD-104)</name>
    <name type="common">Brown rot fungus</name>
    <dbReference type="NCBI Taxonomy" id="742152"/>
    <lineage>
        <taxon>Eukaryota</taxon>
        <taxon>Fungi</taxon>
        <taxon>Dikarya</taxon>
        <taxon>Basidiomycota</taxon>
        <taxon>Agaricomycotina</taxon>
        <taxon>Agaricomycetes</taxon>
        <taxon>Polyporales</taxon>
        <taxon>Phaeolaceae</taxon>
        <taxon>Wolfiporia</taxon>
    </lineage>
</organism>
<evidence type="ECO:0000256" key="2">
    <source>
        <dbReference type="SAM" id="Phobius"/>
    </source>
</evidence>
<name>A0A2H3K0Y8_WOLCO</name>
<feature type="region of interest" description="Disordered" evidence="1">
    <location>
        <begin position="1"/>
        <end position="53"/>
    </location>
</feature>